<dbReference type="AlphaFoldDB" id="A0A8X8X413"/>
<reference evidence="2" key="1">
    <citation type="submission" date="2018-01" db="EMBL/GenBank/DDBJ databases">
        <authorList>
            <person name="Mao J.F."/>
        </authorList>
    </citation>
    <scope>NUCLEOTIDE SEQUENCE</scope>
    <source>
        <strain evidence="2">Huo1</strain>
        <tissue evidence="2">Leaf</tissue>
    </source>
</reference>
<dbReference type="GO" id="GO:0003700">
    <property type="term" value="F:DNA-binding transcription factor activity"/>
    <property type="evidence" value="ECO:0007669"/>
    <property type="project" value="InterPro"/>
</dbReference>
<dbReference type="GO" id="GO:0005634">
    <property type="term" value="C:nucleus"/>
    <property type="evidence" value="ECO:0007669"/>
    <property type="project" value="InterPro"/>
</dbReference>
<name>A0A8X8X413_SALSN</name>
<evidence type="ECO:0000313" key="3">
    <source>
        <dbReference type="Proteomes" id="UP000298416"/>
    </source>
</evidence>
<dbReference type="InterPro" id="IPR002487">
    <property type="entry name" value="TF_Kbox"/>
</dbReference>
<dbReference type="EMBL" id="PNBA02000012">
    <property type="protein sequence ID" value="KAG6405967.1"/>
    <property type="molecule type" value="Genomic_DNA"/>
</dbReference>
<feature type="domain" description="K-box" evidence="1">
    <location>
        <begin position="43"/>
        <end position="72"/>
    </location>
</feature>
<keyword evidence="3" id="KW-1185">Reference proteome</keyword>
<evidence type="ECO:0000313" key="2">
    <source>
        <dbReference type="EMBL" id="KAG6405967.1"/>
    </source>
</evidence>
<organism evidence="2">
    <name type="scientific">Salvia splendens</name>
    <name type="common">Scarlet sage</name>
    <dbReference type="NCBI Taxonomy" id="180675"/>
    <lineage>
        <taxon>Eukaryota</taxon>
        <taxon>Viridiplantae</taxon>
        <taxon>Streptophyta</taxon>
        <taxon>Embryophyta</taxon>
        <taxon>Tracheophyta</taxon>
        <taxon>Spermatophyta</taxon>
        <taxon>Magnoliopsida</taxon>
        <taxon>eudicotyledons</taxon>
        <taxon>Gunneridae</taxon>
        <taxon>Pentapetalae</taxon>
        <taxon>asterids</taxon>
        <taxon>lamiids</taxon>
        <taxon>Lamiales</taxon>
        <taxon>Lamiaceae</taxon>
        <taxon>Nepetoideae</taxon>
        <taxon>Mentheae</taxon>
        <taxon>Salviinae</taxon>
        <taxon>Salvia</taxon>
        <taxon>Salvia subgen. Calosphace</taxon>
        <taxon>core Calosphace</taxon>
    </lineage>
</organism>
<accession>A0A8X8X413</accession>
<gene>
    <name evidence="2" type="ORF">SASPL_133562</name>
</gene>
<proteinExistence type="predicted"/>
<reference evidence="2" key="2">
    <citation type="submission" date="2020-08" db="EMBL/GenBank/DDBJ databases">
        <title>Plant Genome Project.</title>
        <authorList>
            <person name="Zhang R.-G."/>
        </authorList>
    </citation>
    <scope>NUCLEOTIDE SEQUENCE</scope>
    <source>
        <strain evidence="2">Huo1</strain>
        <tissue evidence="2">Leaf</tissue>
    </source>
</reference>
<comment type="caution">
    <text evidence="2">The sequence shown here is derived from an EMBL/GenBank/DDBJ whole genome shotgun (WGS) entry which is preliminary data.</text>
</comment>
<protein>
    <recommendedName>
        <fullName evidence="1">K-box domain-containing protein</fullName>
    </recommendedName>
</protein>
<sequence length="151" mass="17857">MRWHVEHSHTPGEMSHPTDSVACKTFDKIHPFFASESRNVRKCNAMSVKDLQNMEQQLDSALKNIRSQKVYIFDLCHENDANYEAYDQVLCKIAFRSQCKARYDDSMGYKKRTMKKPAYFTDAQWTTFTNAWKLHENIEVFERCSKNHRHG</sequence>
<evidence type="ECO:0000259" key="1">
    <source>
        <dbReference type="Pfam" id="PF01486"/>
    </source>
</evidence>
<dbReference type="Pfam" id="PF01486">
    <property type="entry name" value="K-box"/>
    <property type="match status" value="1"/>
</dbReference>
<dbReference type="Proteomes" id="UP000298416">
    <property type="component" value="Unassembled WGS sequence"/>
</dbReference>